<evidence type="ECO:0000256" key="4">
    <source>
        <dbReference type="ARBA" id="ARBA00022475"/>
    </source>
</evidence>
<gene>
    <name evidence="16" type="primary">graS_1</name>
    <name evidence="16" type="ORF">BACCIP111883_00746</name>
</gene>
<evidence type="ECO:0000256" key="8">
    <source>
        <dbReference type="ARBA" id="ARBA00022741"/>
    </source>
</evidence>
<organism evidence="16 17">
    <name type="scientific">Sutcliffiella rhizosphaerae</name>
    <dbReference type="NCBI Taxonomy" id="2880967"/>
    <lineage>
        <taxon>Bacteria</taxon>
        <taxon>Bacillati</taxon>
        <taxon>Bacillota</taxon>
        <taxon>Bacilli</taxon>
        <taxon>Bacillales</taxon>
        <taxon>Bacillaceae</taxon>
        <taxon>Sutcliffiella</taxon>
    </lineage>
</organism>
<feature type="transmembrane region" description="Helical" evidence="14">
    <location>
        <begin position="35"/>
        <end position="55"/>
    </location>
</feature>
<keyword evidence="11 14" id="KW-1133">Transmembrane helix</keyword>
<keyword evidence="17" id="KW-1185">Reference proteome</keyword>
<evidence type="ECO:0000256" key="1">
    <source>
        <dbReference type="ARBA" id="ARBA00000085"/>
    </source>
</evidence>
<dbReference type="EMBL" id="CAKJTJ010000003">
    <property type="protein sequence ID" value="CAG9619978.1"/>
    <property type="molecule type" value="Genomic_DNA"/>
</dbReference>
<evidence type="ECO:0000256" key="7">
    <source>
        <dbReference type="ARBA" id="ARBA00022692"/>
    </source>
</evidence>
<dbReference type="PRINTS" id="PR00344">
    <property type="entry name" value="BCTRLSENSOR"/>
</dbReference>
<comment type="subcellular location">
    <subcellularLocation>
        <location evidence="2">Cell membrane</location>
        <topology evidence="2">Multi-pass membrane protein</topology>
    </subcellularLocation>
</comment>
<dbReference type="SMART" id="SM00388">
    <property type="entry name" value="HisKA"/>
    <property type="match status" value="1"/>
</dbReference>
<dbReference type="PANTHER" id="PTHR45453:SF2">
    <property type="entry name" value="HISTIDINE KINASE"/>
    <property type="match status" value="1"/>
</dbReference>
<dbReference type="InterPro" id="IPR003661">
    <property type="entry name" value="HisK_dim/P_dom"/>
</dbReference>
<protein>
    <recommendedName>
        <fullName evidence="3">histidine kinase</fullName>
        <ecNumber evidence="3">2.7.13.3</ecNumber>
    </recommendedName>
</protein>
<evidence type="ECO:0000256" key="9">
    <source>
        <dbReference type="ARBA" id="ARBA00022777"/>
    </source>
</evidence>
<dbReference type="InterPro" id="IPR003594">
    <property type="entry name" value="HATPase_dom"/>
</dbReference>
<dbReference type="Pfam" id="PF02518">
    <property type="entry name" value="HATPase_c"/>
    <property type="match status" value="1"/>
</dbReference>
<dbReference type="InterPro" id="IPR050351">
    <property type="entry name" value="BphY/WalK/GraS-like"/>
</dbReference>
<reference evidence="16 17" key="1">
    <citation type="submission" date="2021-10" db="EMBL/GenBank/DDBJ databases">
        <authorList>
            <person name="Criscuolo A."/>
        </authorList>
    </citation>
    <scope>NUCLEOTIDE SEQUENCE [LARGE SCALE GENOMIC DNA]</scope>
    <source>
        <strain evidence="17">CIP 111883</strain>
    </source>
</reference>
<keyword evidence="13 14" id="KW-0472">Membrane</keyword>
<keyword evidence="6 16" id="KW-0808">Transferase</keyword>
<feature type="transmembrane region" description="Helical" evidence="14">
    <location>
        <begin position="12"/>
        <end position="29"/>
    </location>
</feature>
<keyword evidence="7 14" id="KW-0812">Transmembrane</keyword>
<dbReference type="EC" id="2.7.13.3" evidence="3"/>
<evidence type="ECO:0000256" key="3">
    <source>
        <dbReference type="ARBA" id="ARBA00012438"/>
    </source>
</evidence>
<keyword evidence="9 16" id="KW-0418">Kinase</keyword>
<evidence type="ECO:0000256" key="11">
    <source>
        <dbReference type="ARBA" id="ARBA00022989"/>
    </source>
</evidence>
<keyword evidence="4" id="KW-1003">Cell membrane</keyword>
<evidence type="ECO:0000259" key="15">
    <source>
        <dbReference type="PROSITE" id="PS50109"/>
    </source>
</evidence>
<dbReference type="InterPro" id="IPR005467">
    <property type="entry name" value="His_kinase_dom"/>
</dbReference>
<keyword evidence="10" id="KW-0067">ATP-binding</keyword>
<keyword evidence="12" id="KW-0902">Two-component regulatory system</keyword>
<dbReference type="Gene3D" id="3.30.565.10">
    <property type="entry name" value="Histidine kinase-like ATPase, C-terminal domain"/>
    <property type="match status" value="1"/>
</dbReference>
<name>A0ABN8A4E8_9BACI</name>
<evidence type="ECO:0000313" key="16">
    <source>
        <dbReference type="EMBL" id="CAG9619978.1"/>
    </source>
</evidence>
<feature type="domain" description="Histidine kinase" evidence="15">
    <location>
        <begin position="121"/>
        <end position="326"/>
    </location>
</feature>
<evidence type="ECO:0000256" key="14">
    <source>
        <dbReference type="SAM" id="Phobius"/>
    </source>
</evidence>
<dbReference type="InterPro" id="IPR036890">
    <property type="entry name" value="HATPase_C_sf"/>
</dbReference>
<accession>A0ABN8A4E8</accession>
<evidence type="ECO:0000256" key="2">
    <source>
        <dbReference type="ARBA" id="ARBA00004651"/>
    </source>
</evidence>
<dbReference type="InterPro" id="IPR004358">
    <property type="entry name" value="Sig_transdc_His_kin-like_C"/>
</dbReference>
<evidence type="ECO:0000256" key="6">
    <source>
        <dbReference type="ARBA" id="ARBA00022679"/>
    </source>
</evidence>
<dbReference type="SMART" id="SM00387">
    <property type="entry name" value="HATPase_c"/>
    <property type="match status" value="1"/>
</dbReference>
<dbReference type="CDD" id="cd00082">
    <property type="entry name" value="HisKA"/>
    <property type="match status" value="1"/>
</dbReference>
<keyword evidence="8" id="KW-0547">Nucleotide-binding</keyword>
<evidence type="ECO:0000256" key="10">
    <source>
        <dbReference type="ARBA" id="ARBA00022840"/>
    </source>
</evidence>
<proteinExistence type="predicted"/>
<keyword evidence="5" id="KW-0597">Phosphoprotein</keyword>
<comment type="catalytic activity">
    <reaction evidence="1">
        <text>ATP + protein L-histidine = ADP + protein N-phospho-L-histidine.</text>
        <dbReference type="EC" id="2.7.13.3"/>
    </reaction>
</comment>
<dbReference type="Proteomes" id="UP000789833">
    <property type="component" value="Unassembled WGS sequence"/>
</dbReference>
<sequence length="334" mass="38848">MIKVFLKERWSWIAFFVFMHFFILLVAYLDVSIAISSILYIIFLNSILFFLFLFSRYQREVAFFKELAELNEESGFSELSSASRPFEKMVEISLNEYSDRLKRNYRTQLSYLEDEKDELLAWIHEVKTPMTAMKLMIDRMEDKQLKKQLTYEWLRIHLLLDQQLHRKKIPSIQNDLFMETVDVEELIFAELRTLQSWCIQKGLGFEVELTDKLVISDKKWLSFILRQVLSNAVKYSELGDIEVKSIVESDQMQLSIKDNGRGITPRDLPRIFDKGFTSTISNQTPAATGMGLFLTKKAADALSIGIKVESAPNAGSTFTLIFSKKNEFTGVWSM</sequence>
<evidence type="ECO:0000256" key="12">
    <source>
        <dbReference type="ARBA" id="ARBA00023012"/>
    </source>
</evidence>
<dbReference type="RefSeq" id="WP_230499921.1">
    <property type="nucleotide sequence ID" value="NZ_CAKJTJ010000003.1"/>
</dbReference>
<evidence type="ECO:0000256" key="13">
    <source>
        <dbReference type="ARBA" id="ARBA00023136"/>
    </source>
</evidence>
<dbReference type="PANTHER" id="PTHR45453">
    <property type="entry name" value="PHOSPHATE REGULON SENSOR PROTEIN PHOR"/>
    <property type="match status" value="1"/>
</dbReference>
<comment type="caution">
    <text evidence="16">The sequence shown here is derived from an EMBL/GenBank/DDBJ whole genome shotgun (WGS) entry which is preliminary data.</text>
</comment>
<dbReference type="GO" id="GO:0004673">
    <property type="term" value="F:protein histidine kinase activity"/>
    <property type="evidence" value="ECO:0007669"/>
    <property type="project" value="UniProtKB-EC"/>
</dbReference>
<evidence type="ECO:0000256" key="5">
    <source>
        <dbReference type="ARBA" id="ARBA00022553"/>
    </source>
</evidence>
<dbReference type="PROSITE" id="PS50109">
    <property type="entry name" value="HIS_KIN"/>
    <property type="match status" value="1"/>
</dbReference>
<evidence type="ECO:0000313" key="17">
    <source>
        <dbReference type="Proteomes" id="UP000789833"/>
    </source>
</evidence>
<dbReference type="SUPFAM" id="SSF55874">
    <property type="entry name" value="ATPase domain of HSP90 chaperone/DNA topoisomerase II/histidine kinase"/>
    <property type="match status" value="1"/>
</dbReference>